<dbReference type="InterPro" id="IPR057736">
    <property type="entry name" value="SAF_PseI/NeuA/NeuB"/>
</dbReference>
<dbReference type="InterPro" id="IPR013132">
    <property type="entry name" value="PseI/NeuA/B-like_N"/>
</dbReference>
<dbReference type="GO" id="GO:0050462">
    <property type="term" value="F:N-acetylneuraminate synthase activity"/>
    <property type="evidence" value="ECO:0007669"/>
    <property type="project" value="UniProtKB-EC"/>
</dbReference>
<reference evidence="2 3" key="1">
    <citation type="submission" date="2024-02" db="EMBL/GenBank/DDBJ databases">
        <title>Seven novel Bacillus-like species.</title>
        <authorList>
            <person name="Liu G."/>
        </authorList>
    </citation>
    <scope>NUCLEOTIDE SEQUENCE [LARGE SCALE GENOMIC DNA]</scope>
    <source>
        <strain evidence="2 3">FJAT-52054</strain>
    </source>
</reference>
<proteinExistence type="predicted"/>
<dbReference type="SUPFAM" id="SSF51569">
    <property type="entry name" value="Aldolase"/>
    <property type="match status" value="1"/>
</dbReference>
<accession>A0ABZ2NH65</accession>
<dbReference type="Gene3D" id="3.90.1210.10">
    <property type="entry name" value="Antifreeze-like/N-acetylneuraminic acid synthase C-terminal domain"/>
    <property type="match status" value="1"/>
</dbReference>
<dbReference type="CDD" id="cd11615">
    <property type="entry name" value="SAF_NeuB_like"/>
    <property type="match status" value="1"/>
</dbReference>
<dbReference type="EMBL" id="CP147407">
    <property type="protein sequence ID" value="WXB96545.1"/>
    <property type="molecule type" value="Genomic_DNA"/>
</dbReference>
<dbReference type="InterPro" id="IPR020007">
    <property type="entry name" value="NeuB/NeuA"/>
</dbReference>
<dbReference type="PROSITE" id="PS50844">
    <property type="entry name" value="AFP_LIKE"/>
    <property type="match status" value="1"/>
</dbReference>
<name>A0ABZ2NH65_9BACI</name>
<dbReference type="Gene3D" id="3.20.20.70">
    <property type="entry name" value="Aldolase class I"/>
    <property type="match status" value="1"/>
</dbReference>
<gene>
    <name evidence="2" type="primary">neuB</name>
    <name evidence="2" type="ORF">WCV65_18735</name>
</gene>
<dbReference type="InterPro" id="IPR013974">
    <property type="entry name" value="SAF"/>
</dbReference>
<dbReference type="SUPFAM" id="SSF51269">
    <property type="entry name" value="AFP III-like domain"/>
    <property type="match status" value="1"/>
</dbReference>
<dbReference type="PANTHER" id="PTHR42966">
    <property type="entry name" value="N-ACETYLNEURAMINATE SYNTHASE"/>
    <property type="match status" value="1"/>
</dbReference>
<dbReference type="RefSeq" id="WP_338778598.1">
    <property type="nucleotide sequence ID" value="NZ_CP147407.1"/>
</dbReference>
<dbReference type="InterPro" id="IPR006190">
    <property type="entry name" value="SAF_AFP_Neu5Ac"/>
</dbReference>
<keyword evidence="3" id="KW-1185">Reference proteome</keyword>
<dbReference type="InterPro" id="IPR051690">
    <property type="entry name" value="PseI-like"/>
</dbReference>
<evidence type="ECO:0000313" key="3">
    <source>
        <dbReference type="Proteomes" id="UP001377337"/>
    </source>
</evidence>
<feature type="domain" description="AFP-like" evidence="1">
    <location>
        <begin position="306"/>
        <end position="356"/>
    </location>
</feature>
<dbReference type="Pfam" id="PF08666">
    <property type="entry name" value="SAF"/>
    <property type="match status" value="1"/>
</dbReference>
<organism evidence="2 3">
    <name type="scientific">Metabacillus sediminis</name>
    <dbReference type="NCBI Taxonomy" id="3117746"/>
    <lineage>
        <taxon>Bacteria</taxon>
        <taxon>Bacillati</taxon>
        <taxon>Bacillota</taxon>
        <taxon>Bacilli</taxon>
        <taxon>Bacillales</taxon>
        <taxon>Bacillaceae</taxon>
        <taxon>Metabacillus</taxon>
    </lineage>
</organism>
<dbReference type="InterPro" id="IPR036732">
    <property type="entry name" value="AFP_Neu5c_C_sf"/>
</dbReference>
<evidence type="ECO:0000313" key="2">
    <source>
        <dbReference type="EMBL" id="WXB96545.1"/>
    </source>
</evidence>
<protein>
    <submittedName>
        <fullName evidence="2">N-acetylneuraminate synthase</fullName>
        <ecNumber evidence="2">2.5.1.56</ecNumber>
    </submittedName>
</protein>
<dbReference type="Proteomes" id="UP001377337">
    <property type="component" value="Chromosome"/>
</dbReference>
<dbReference type="Pfam" id="PF03102">
    <property type="entry name" value="NeuB"/>
    <property type="match status" value="1"/>
</dbReference>
<keyword evidence="2" id="KW-0808">Transferase</keyword>
<sequence length="356" mass="39437">MIKQTTIIAEAGVNHNGSLKMAFQLVDAAAEAGADAIKFQTFQADQLVTKEAKQAAYQEKNMGETMSQYEMLKKLELSNDEFVQIQNYCQKRSITFLSTPFDLKSVDFLIQTLGLETIKIPSGELSNAPYLYRIASYNVKIILSTGMATMEEIHHALAFISYGLAKKAPVTLDSVNSFYKTKEAKMLLQEYVTILHCTTEYPTPIKDINLASIDYLRSETGLQAGLSDHSAGIIVPIAAVARGAVLIEKHFTLNKQLSGPDHKASLEPCELKEMIQSIRQVEIAIGTLGKNPSQIELENKKVARKSLVACKLINEGEEFTADNITVKRPGSGISPTLYWDYVGKKATKDYKEDELI</sequence>
<dbReference type="EC" id="2.5.1.56" evidence="2"/>
<dbReference type="InterPro" id="IPR013785">
    <property type="entry name" value="Aldolase_TIM"/>
</dbReference>
<dbReference type="PANTHER" id="PTHR42966:SF1">
    <property type="entry name" value="SIALIC ACID SYNTHASE"/>
    <property type="match status" value="1"/>
</dbReference>
<dbReference type="NCBIfam" id="TIGR03569">
    <property type="entry name" value="NeuB_NnaB"/>
    <property type="match status" value="1"/>
</dbReference>
<evidence type="ECO:0000259" key="1">
    <source>
        <dbReference type="PROSITE" id="PS50844"/>
    </source>
</evidence>